<dbReference type="GO" id="GO:0005516">
    <property type="term" value="F:calmodulin binding"/>
    <property type="evidence" value="ECO:0007669"/>
    <property type="project" value="TreeGrafter"/>
</dbReference>
<accession>A0A8R1W5U2</accession>
<evidence type="ECO:0000259" key="6">
    <source>
        <dbReference type="PROSITE" id="PS51665"/>
    </source>
</evidence>
<dbReference type="KEGG" id="api:100570855"/>
<dbReference type="OMA" id="EMPGMRV"/>
<dbReference type="EnsemblMetazoa" id="XM_003245465.4">
    <property type="protein sequence ID" value="XP_003245513.1"/>
    <property type="gene ID" value="LOC100570855"/>
</dbReference>
<dbReference type="Proteomes" id="UP000007819">
    <property type="component" value="Chromosome X"/>
</dbReference>
<evidence type="ECO:0000256" key="3">
    <source>
        <dbReference type="ARBA" id="ARBA00022490"/>
    </source>
</evidence>
<sequence length="263" mass="30828">MSEGQENIKFLIQRPKTPVVKPPMHRSVFNKSIKREYKSNRGCHKTMGYAEIKPNQPSKFLKKHTRIVIRPFVGTNKNTTFPKTSDALNPVYPSRRCRKSERKSEEKTKRINRNFLYENIVDVIRKVPPLSKHRVQDTRHGHIIVLDEAGLEPTFVSKKNFGKTPSYIKKIIKTNKTEKLAEAERIRTIKPPLRYLPADERNKLLTGLNANWRELYTEFLLLPMVTDSVPKINRKSRLENQLNNLEKDIYLLEKYPSLYVCDN</sequence>
<keyword evidence="3" id="KW-0963">Cytoplasm</keyword>
<dbReference type="InterPro" id="IPR052102">
    <property type="entry name" value="Enkurin_domain-protein"/>
</dbReference>
<dbReference type="PANTHER" id="PTHR21490:SF0">
    <property type="entry name" value="ENKURIN"/>
    <property type="match status" value="1"/>
</dbReference>
<dbReference type="PROSITE" id="PS51665">
    <property type="entry name" value="ENKURIN"/>
    <property type="match status" value="1"/>
</dbReference>
<dbReference type="InterPro" id="IPR027012">
    <property type="entry name" value="Enkurin_dom"/>
</dbReference>
<keyword evidence="5" id="KW-0966">Cell projection</keyword>
<proteinExistence type="predicted"/>
<evidence type="ECO:0000256" key="2">
    <source>
        <dbReference type="ARBA" id="ARBA00004245"/>
    </source>
</evidence>
<feature type="domain" description="Enkurin" evidence="6">
    <location>
        <begin position="168"/>
        <end position="260"/>
    </location>
</feature>
<evidence type="ECO:0000313" key="8">
    <source>
        <dbReference type="Proteomes" id="UP000007819"/>
    </source>
</evidence>
<reference evidence="8" key="1">
    <citation type="submission" date="2010-06" db="EMBL/GenBank/DDBJ databases">
        <authorList>
            <person name="Jiang H."/>
            <person name="Abraham K."/>
            <person name="Ali S."/>
            <person name="Alsbrooks S.L."/>
            <person name="Anim B.N."/>
            <person name="Anosike U.S."/>
            <person name="Attaway T."/>
            <person name="Bandaranaike D.P."/>
            <person name="Battles P.K."/>
            <person name="Bell S.N."/>
            <person name="Bell A.V."/>
            <person name="Beltran B."/>
            <person name="Bickham C."/>
            <person name="Bustamante Y."/>
            <person name="Caleb T."/>
            <person name="Canada A."/>
            <person name="Cardenas V."/>
            <person name="Carter K."/>
            <person name="Chacko J."/>
            <person name="Chandrabose M.N."/>
            <person name="Chavez D."/>
            <person name="Chavez A."/>
            <person name="Chen L."/>
            <person name="Chu H.-S."/>
            <person name="Claassen K.J."/>
            <person name="Cockrell R."/>
            <person name="Collins M."/>
            <person name="Cooper J.A."/>
            <person name="Cree A."/>
            <person name="Curry S.M."/>
            <person name="Da Y."/>
            <person name="Dao M.D."/>
            <person name="Das B."/>
            <person name="Davila M.-L."/>
            <person name="Davy-Carroll L."/>
            <person name="Denson S."/>
            <person name="Dinh H."/>
            <person name="Ebong V.E."/>
            <person name="Edwards J.R."/>
            <person name="Egan A."/>
            <person name="El-Daye J."/>
            <person name="Escobedo L."/>
            <person name="Fernandez S."/>
            <person name="Fernando P.R."/>
            <person name="Flagg N."/>
            <person name="Forbes L.D."/>
            <person name="Fowler R.G."/>
            <person name="Fu Q."/>
            <person name="Gabisi R.A."/>
            <person name="Ganer J."/>
            <person name="Garbino Pronczuk A."/>
            <person name="Garcia R.M."/>
            <person name="Garner T."/>
            <person name="Garrett T.E."/>
            <person name="Gonzalez D.A."/>
            <person name="Hamid H."/>
            <person name="Hawkins E.S."/>
            <person name="Hirani K."/>
            <person name="Hogues M.E."/>
            <person name="Hollins B."/>
            <person name="Hsiao C.-H."/>
            <person name="Jabil R."/>
            <person name="James M.L."/>
            <person name="Jhangiani S.N."/>
            <person name="Johnson B."/>
            <person name="Johnson Q."/>
            <person name="Joshi V."/>
            <person name="Kalu J.B."/>
            <person name="Kam C."/>
            <person name="Kashfia A."/>
            <person name="Keebler J."/>
            <person name="Kisamo H."/>
            <person name="Kovar C.L."/>
            <person name="Lago L.A."/>
            <person name="Lai C.-Y."/>
            <person name="Laidlaw J."/>
            <person name="Lara F."/>
            <person name="Le T.-K."/>
            <person name="Lee S.L."/>
            <person name="Legall F.H."/>
            <person name="Lemon S.J."/>
            <person name="Lewis L.R."/>
            <person name="Li B."/>
            <person name="Liu Y."/>
            <person name="Liu Y.-S."/>
            <person name="Lopez J."/>
            <person name="Lozado R.J."/>
            <person name="Lu J."/>
            <person name="Madu R.C."/>
            <person name="Maheshwari M."/>
            <person name="Maheshwari R."/>
            <person name="Malloy K."/>
            <person name="Martinez E."/>
            <person name="Mathew T."/>
            <person name="Mercado I.C."/>
            <person name="Mercado C."/>
            <person name="Meyer B."/>
            <person name="Montgomery K."/>
            <person name="Morgan M.B."/>
            <person name="Munidasa M."/>
            <person name="Nazareth L.V."/>
            <person name="Nelson J."/>
            <person name="Ng B.M."/>
            <person name="Nguyen N.B."/>
            <person name="Nguyen P.Q."/>
            <person name="Nguyen T."/>
            <person name="Obregon M."/>
            <person name="Okwuonu G.O."/>
            <person name="Onwere C.G."/>
            <person name="Orozco G."/>
            <person name="Parra A."/>
            <person name="Patel S."/>
            <person name="Patil S."/>
            <person name="Perez A."/>
            <person name="Perez Y."/>
            <person name="Pham C."/>
            <person name="Primus E.L."/>
            <person name="Pu L.-L."/>
            <person name="Puazo M."/>
            <person name="Qin X."/>
            <person name="Quiroz J.B."/>
            <person name="Reese J."/>
            <person name="Richards S."/>
            <person name="Rives C.M."/>
            <person name="Robberts R."/>
            <person name="Ruiz S.J."/>
            <person name="Ruiz M.J."/>
            <person name="Santibanez J."/>
            <person name="Schneider B.W."/>
            <person name="Sisson I."/>
            <person name="Smith M."/>
            <person name="Sodergren E."/>
            <person name="Song X.-Z."/>
            <person name="Song B.B."/>
            <person name="Summersgill H."/>
            <person name="Thelus R."/>
            <person name="Thornton R.D."/>
            <person name="Trejos Z.Y."/>
            <person name="Usmani K."/>
            <person name="Vattathil S."/>
            <person name="Villasana D."/>
            <person name="Walker D.L."/>
            <person name="Wang S."/>
            <person name="Wang K."/>
            <person name="White C.S."/>
            <person name="Williams A.C."/>
            <person name="Williamson J."/>
            <person name="Wilson K."/>
            <person name="Woghiren I.O."/>
            <person name="Woodworth J.R."/>
            <person name="Worley K.C."/>
            <person name="Wright R.A."/>
            <person name="Wu W."/>
            <person name="Young L."/>
            <person name="Zhang L."/>
            <person name="Zhang J."/>
            <person name="Zhu Y."/>
            <person name="Muzny D.M."/>
            <person name="Weinstock G."/>
            <person name="Gibbs R.A."/>
        </authorList>
    </citation>
    <scope>NUCLEOTIDE SEQUENCE [LARGE SCALE GENOMIC DNA]</scope>
    <source>
        <strain evidence="8">LSR1</strain>
    </source>
</reference>
<dbReference type="GO" id="GO:0005879">
    <property type="term" value="C:axonemal microtubule"/>
    <property type="evidence" value="ECO:0007669"/>
    <property type="project" value="TreeGrafter"/>
</dbReference>
<keyword evidence="4" id="KW-0206">Cytoskeleton</keyword>
<evidence type="ECO:0000256" key="5">
    <source>
        <dbReference type="ARBA" id="ARBA00023273"/>
    </source>
</evidence>
<comment type="subcellular location">
    <subcellularLocation>
        <location evidence="1">Cell projection</location>
        <location evidence="1">Cilium</location>
    </subcellularLocation>
    <subcellularLocation>
        <location evidence="2">Cytoplasm</location>
        <location evidence="2">Cytoskeleton</location>
    </subcellularLocation>
</comment>
<dbReference type="AlphaFoldDB" id="A0A8R1W5U2"/>
<evidence type="ECO:0000313" key="7">
    <source>
        <dbReference type="EnsemblMetazoa" id="XP_003245513.1"/>
    </source>
</evidence>
<dbReference type="OrthoDB" id="2123594at2759"/>
<evidence type="ECO:0000256" key="4">
    <source>
        <dbReference type="ARBA" id="ARBA00023212"/>
    </source>
</evidence>
<dbReference type="GO" id="GO:0001669">
    <property type="term" value="C:acrosomal vesicle"/>
    <property type="evidence" value="ECO:0007669"/>
    <property type="project" value="TreeGrafter"/>
</dbReference>
<protein>
    <recommendedName>
        <fullName evidence="6">Enkurin domain-containing protein</fullName>
    </recommendedName>
</protein>
<name>A0A8R1W5U2_ACYPI</name>
<dbReference type="Pfam" id="PF13864">
    <property type="entry name" value="Enkurin"/>
    <property type="match status" value="1"/>
</dbReference>
<organism evidence="7 8">
    <name type="scientific">Acyrthosiphon pisum</name>
    <name type="common">Pea aphid</name>
    <dbReference type="NCBI Taxonomy" id="7029"/>
    <lineage>
        <taxon>Eukaryota</taxon>
        <taxon>Metazoa</taxon>
        <taxon>Ecdysozoa</taxon>
        <taxon>Arthropoda</taxon>
        <taxon>Hexapoda</taxon>
        <taxon>Insecta</taxon>
        <taxon>Pterygota</taxon>
        <taxon>Neoptera</taxon>
        <taxon>Paraneoptera</taxon>
        <taxon>Hemiptera</taxon>
        <taxon>Sternorrhyncha</taxon>
        <taxon>Aphidomorpha</taxon>
        <taxon>Aphidoidea</taxon>
        <taxon>Aphididae</taxon>
        <taxon>Macrosiphini</taxon>
        <taxon>Acyrthosiphon</taxon>
    </lineage>
</organism>
<reference evidence="7" key="2">
    <citation type="submission" date="2022-06" db="UniProtKB">
        <authorList>
            <consortium name="EnsemblMetazoa"/>
        </authorList>
    </citation>
    <scope>IDENTIFICATION</scope>
</reference>
<dbReference type="RefSeq" id="XP_003245513.1">
    <property type="nucleotide sequence ID" value="XM_003245465.3"/>
</dbReference>
<dbReference type="PANTHER" id="PTHR21490">
    <property type="entry name" value="ENKURIN-RELATED"/>
    <property type="match status" value="1"/>
</dbReference>
<keyword evidence="8" id="KW-1185">Reference proteome</keyword>
<evidence type="ECO:0000256" key="1">
    <source>
        <dbReference type="ARBA" id="ARBA00004138"/>
    </source>
</evidence>
<dbReference type="GeneID" id="100570855"/>